<proteinExistence type="inferred from homology"/>
<evidence type="ECO:0000256" key="4">
    <source>
        <dbReference type="ARBA" id="ARBA00049445"/>
    </source>
</evidence>
<dbReference type="InterPro" id="IPR018170">
    <property type="entry name" value="Aldo/ket_reductase_CS"/>
</dbReference>
<organism evidence="9 10">
    <name type="scientific">Aureimonas phyllosphaerae</name>
    <dbReference type="NCBI Taxonomy" id="1166078"/>
    <lineage>
        <taxon>Bacteria</taxon>
        <taxon>Pseudomonadati</taxon>
        <taxon>Pseudomonadota</taxon>
        <taxon>Alphaproteobacteria</taxon>
        <taxon>Hyphomicrobiales</taxon>
        <taxon>Aurantimonadaceae</taxon>
        <taxon>Aureimonas</taxon>
    </lineage>
</organism>
<keyword evidence="2" id="KW-0521">NADP</keyword>
<evidence type="ECO:0000313" key="9">
    <source>
        <dbReference type="EMBL" id="MBB3934807.1"/>
    </source>
</evidence>
<dbReference type="InterPro" id="IPR023210">
    <property type="entry name" value="NADP_OxRdtase_dom"/>
</dbReference>
<protein>
    <submittedName>
        <fullName evidence="9">Diketogulonate reductase-like aldo/keto reductase</fullName>
    </submittedName>
</protein>
<dbReference type="GO" id="GO:0051596">
    <property type="term" value="P:methylglyoxal catabolic process"/>
    <property type="evidence" value="ECO:0007669"/>
    <property type="project" value="TreeGrafter"/>
</dbReference>
<dbReference type="PROSITE" id="PS00798">
    <property type="entry name" value="ALDOKETO_REDUCTASE_1"/>
    <property type="match status" value="1"/>
</dbReference>
<dbReference type="OrthoDB" id="9804790at2"/>
<dbReference type="FunFam" id="3.20.20.100:FF:000002">
    <property type="entry name" value="2,5-diketo-D-gluconic acid reductase A"/>
    <property type="match status" value="1"/>
</dbReference>
<dbReference type="Proteomes" id="UP000531216">
    <property type="component" value="Unassembled WGS sequence"/>
</dbReference>
<dbReference type="InterPro" id="IPR020471">
    <property type="entry name" value="AKR"/>
</dbReference>
<accession>A0A7W6BQ18</accession>
<dbReference type="PANTHER" id="PTHR43827:SF3">
    <property type="entry name" value="NADP-DEPENDENT OXIDOREDUCTASE DOMAIN-CONTAINING PROTEIN"/>
    <property type="match status" value="1"/>
</dbReference>
<dbReference type="EMBL" id="JACIDO010000001">
    <property type="protein sequence ID" value="MBB3934807.1"/>
    <property type="molecule type" value="Genomic_DNA"/>
</dbReference>
<evidence type="ECO:0000256" key="2">
    <source>
        <dbReference type="ARBA" id="ARBA00022857"/>
    </source>
</evidence>
<dbReference type="AlphaFoldDB" id="A0A7W6BQ18"/>
<reference evidence="9 10" key="1">
    <citation type="submission" date="2020-08" db="EMBL/GenBank/DDBJ databases">
        <title>Genomic Encyclopedia of Type Strains, Phase IV (KMG-IV): sequencing the most valuable type-strain genomes for metagenomic binning, comparative biology and taxonomic classification.</title>
        <authorList>
            <person name="Goeker M."/>
        </authorList>
    </citation>
    <scope>NUCLEOTIDE SEQUENCE [LARGE SCALE GENOMIC DNA]</scope>
    <source>
        <strain evidence="9 10">DSM 25024</strain>
    </source>
</reference>
<feature type="domain" description="NADP-dependent oxidoreductase" evidence="8">
    <location>
        <begin position="14"/>
        <end position="255"/>
    </location>
</feature>
<dbReference type="PANTHER" id="PTHR43827">
    <property type="entry name" value="2,5-DIKETO-D-GLUCONIC ACID REDUCTASE"/>
    <property type="match status" value="1"/>
</dbReference>
<dbReference type="PROSITE" id="PS00063">
    <property type="entry name" value="ALDOKETO_REDUCTASE_3"/>
    <property type="match status" value="1"/>
</dbReference>
<evidence type="ECO:0000256" key="3">
    <source>
        <dbReference type="ARBA" id="ARBA00023002"/>
    </source>
</evidence>
<evidence type="ECO:0000256" key="1">
    <source>
        <dbReference type="ARBA" id="ARBA00007905"/>
    </source>
</evidence>
<feature type="site" description="Lowers pKa of active site Tyr" evidence="7">
    <location>
        <position position="72"/>
    </location>
</feature>
<dbReference type="PIRSF" id="PIRSF000097">
    <property type="entry name" value="AKR"/>
    <property type="match status" value="1"/>
</dbReference>
<dbReference type="Gene3D" id="3.20.20.100">
    <property type="entry name" value="NADP-dependent oxidoreductase domain"/>
    <property type="match status" value="1"/>
</dbReference>
<comment type="catalytic activity">
    <reaction evidence="4">
        <text>hydroxyacetone + NADP(+) = methylglyoxal + NADPH + H(+)</text>
        <dbReference type="Rhea" id="RHEA:27986"/>
        <dbReference type="ChEBI" id="CHEBI:15378"/>
        <dbReference type="ChEBI" id="CHEBI:17158"/>
        <dbReference type="ChEBI" id="CHEBI:27957"/>
        <dbReference type="ChEBI" id="CHEBI:57783"/>
        <dbReference type="ChEBI" id="CHEBI:58349"/>
    </reaction>
</comment>
<feature type="binding site" evidence="6">
    <location>
        <position position="105"/>
    </location>
    <ligand>
        <name>substrate</name>
    </ligand>
</feature>
<dbReference type="Pfam" id="PF00248">
    <property type="entry name" value="Aldo_ket_red"/>
    <property type="match status" value="1"/>
</dbReference>
<keyword evidence="3" id="KW-0560">Oxidoreductase</keyword>
<feature type="active site" description="Proton donor" evidence="5">
    <location>
        <position position="47"/>
    </location>
</feature>
<name>A0A7W6BQ18_9HYPH</name>
<dbReference type="SUPFAM" id="SSF51430">
    <property type="entry name" value="NAD(P)-linked oxidoreductase"/>
    <property type="match status" value="1"/>
</dbReference>
<keyword evidence="10" id="KW-1185">Reference proteome</keyword>
<comment type="similarity">
    <text evidence="1">Belongs to the aldo/keto reductase family.</text>
</comment>
<dbReference type="InterPro" id="IPR036812">
    <property type="entry name" value="NAD(P)_OxRdtase_dom_sf"/>
</dbReference>
<dbReference type="PRINTS" id="PR00069">
    <property type="entry name" value="ALDKETRDTASE"/>
</dbReference>
<evidence type="ECO:0000256" key="7">
    <source>
        <dbReference type="PIRSR" id="PIRSR000097-3"/>
    </source>
</evidence>
<dbReference type="RefSeq" id="WP_090964453.1">
    <property type="nucleotide sequence ID" value="NZ_FOOA01000013.1"/>
</dbReference>
<evidence type="ECO:0000256" key="6">
    <source>
        <dbReference type="PIRSR" id="PIRSR000097-2"/>
    </source>
</evidence>
<dbReference type="GO" id="GO:1990002">
    <property type="term" value="F:methylglyoxal reductase (NADPH) (acetol producing) activity"/>
    <property type="evidence" value="ECO:0007669"/>
    <property type="project" value="TreeGrafter"/>
</dbReference>
<comment type="caution">
    <text evidence="9">The sequence shown here is derived from an EMBL/GenBank/DDBJ whole genome shotgun (WGS) entry which is preliminary data.</text>
</comment>
<sequence>MHIIEANGARIPAIGLGTYRLEGETCVEMVGRAIDVGYRHLDTARMYGNEAKVGEGVRASGIDRNELFVTTKVWTDDLAPADFRRSAEAAVRALDIGAVDLLLIHWPNAAIPLEGTIDALNKAHEDGLTRHIGVANFDSALLDRAAQLSRQPLVCNQVEYHPRLSQEKVHAACQRLGMAMIAYSPIGQGKDLLTDPAVADMAKRYGKTPAQVVLRWEIEQPMVGAIPRTSKPERLAENLDVFDFELQDEDRRRLHDMSRARHRLVNPSFAPRWDNR</sequence>
<evidence type="ECO:0000313" key="10">
    <source>
        <dbReference type="Proteomes" id="UP000531216"/>
    </source>
</evidence>
<gene>
    <name evidence="9" type="ORF">GGR05_000918</name>
</gene>
<evidence type="ECO:0000256" key="5">
    <source>
        <dbReference type="PIRSR" id="PIRSR000097-1"/>
    </source>
</evidence>
<evidence type="ECO:0000259" key="8">
    <source>
        <dbReference type="Pfam" id="PF00248"/>
    </source>
</evidence>